<evidence type="ECO:0000313" key="9">
    <source>
        <dbReference type="EMBL" id="EKE67770.1"/>
    </source>
</evidence>
<dbReference type="PATRIC" id="fig|745411.4.peg.3573"/>
<comment type="similarity">
    <text evidence="1 7">Belongs to the glyceraldehyde-3-phosphate dehydrogenase family.</text>
</comment>
<gene>
    <name evidence="9" type="ORF">B3C1_18176</name>
</gene>
<accession>K2JRH8</accession>
<dbReference type="STRING" id="745411.B3C1_18176"/>
<dbReference type="Gene3D" id="3.40.50.720">
    <property type="entry name" value="NAD(P)-binding Rossmann-like Domain"/>
    <property type="match status" value="1"/>
</dbReference>
<dbReference type="InterPro" id="IPR020828">
    <property type="entry name" value="GlycerAld_3-P_DH_NAD(P)-bd"/>
</dbReference>
<sequence>MTHTVAINGFGRIGRALLRALHERNLLGELKVVAVNDLAEPAAMAHLFQYDSTHGRLDVDIRVDGNTLYLDGHAIELLCESDPEKLPLAGVDLVVDCTGVIRHHSEAEAYLRAGASRVLLSNPADEGVDATVVMGVNEGELAAGHRIVSNASCTTNCLVPVVAVLDAAFGVERGLITSIHAAMNDQQVLDSYQPNLRLARAMSQSMVPVDTQLGKGVGRVLPKFQGKFEAISVRVPTINVSALDLSLVLANPASAEAVNSLLAEAAQGPFKGIMQYTTAPLVSVDHNHNAHSVIVDGTQTRVTDGSLLKLLLWFDNEWGFANRLVDTSRCWLAKSTET</sequence>
<dbReference type="PANTHER" id="PTHR43148">
    <property type="entry name" value="GLYCERALDEHYDE-3-PHOSPHATE DEHYDROGENASE 2"/>
    <property type="match status" value="1"/>
</dbReference>
<dbReference type="SUPFAM" id="SSF51735">
    <property type="entry name" value="NAD(P)-binding Rossmann-fold domains"/>
    <property type="match status" value="1"/>
</dbReference>
<dbReference type="SMART" id="SM00846">
    <property type="entry name" value="Gp_dh_N"/>
    <property type="match status" value="1"/>
</dbReference>
<dbReference type="Proteomes" id="UP000006755">
    <property type="component" value="Unassembled WGS sequence"/>
</dbReference>
<organism evidence="9 10">
    <name type="scientific">Gallaecimonas xiamenensis 3-C-1</name>
    <dbReference type="NCBI Taxonomy" id="745411"/>
    <lineage>
        <taxon>Bacteria</taxon>
        <taxon>Pseudomonadati</taxon>
        <taxon>Pseudomonadota</taxon>
        <taxon>Gammaproteobacteria</taxon>
        <taxon>Enterobacterales</taxon>
        <taxon>Gallaecimonadaceae</taxon>
        <taxon>Gallaecimonas</taxon>
    </lineage>
</organism>
<dbReference type="FunFam" id="3.40.50.720:FF:000001">
    <property type="entry name" value="Glyceraldehyde-3-phosphate dehydrogenase"/>
    <property type="match status" value="1"/>
</dbReference>
<evidence type="ECO:0000256" key="4">
    <source>
        <dbReference type="PIRSR" id="PIRSR000149-1"/>
    </source>
</evidence>
<dbReference type="InterPro" id="IPR020830">
    <property type="entry name" value="GlycerAld_3-P_DH_AS"/>
</dbReference>
<dbReference type="PIRSF" id="PIRSF000149">
    <property type="entry name" value="GAP_DH"/>
    <property type="match status" value="1"/>
</dbReference>
<comment type="subunit">
    <text evidence="2">Homotetramer.</text>
</comment>
<dbReference type="FunFam" id="3.30.360.10:FF:000002">
    <property type="entry name" value="Glyceraldehyde-3-phosphate dehydrogenase"/>
    <property type="match status" value="1"/>
</dbReference>
<dbReference type="AlphaFoldDB" id="K2JRH8"/>
<dbReference type="OrthoDB" id="9803304at2"/>
<dbReference type="PROSITE" id="PS00071">
    <property type="entry name" value="GAPDH"/>
    <property type="match status" value="1"/>
</dbReference>
<dbReference type="PRINTS" id="PR00078">
    <property type="entry name" value="G3PDHDRGNASE"/>
</dbReference>
<keyword evidence="3" id="KW-0560">Oxidoreductase</keyword>
<evidence type="ECO:0000313" key="10">
    <source>
        <dbReference type="Proteomes" id="UP000006755"/>
    </source>
</evidence>
<keyword evidence="5" id="KW-0547">Nucleotide-binding</keyword>
<feature type="site" description="Activates thiol group during catalysis" evidence="6">
    <location>
        <position position="180"/>
    </location>
</feature>
<evidence type="ECO:0000256" key="7">
    <source>
        <dbReference type="RuleBase" id="RU000397"/>
    </source>
</evidence>
<reference evidence="9 10" key="1">
    <citation type="journal article" date="2012" name="J. Bacteriol.">
        <title>Genome Sequence of Gallaecimonas xiamenensis Type Strain 3-C-1.</title>
        <authorList>
            <person name="Lai Q."/>
            <person name="Wang L."/>
            <person name="Wang W."/>
            <person name="Shao Z."/>
        </authorList>
    </citation>
    <scope>NUCLEOTIDE SEQUENCE [LARGE SCALE GENOMIC DNA]</scope>
    <source>
        <strain evidence="9 10">3-C-1</strain>
    </source>
</reference>
<feature type="binding site" evidence="5">
    <location>
        <position position="121"/>
    </location>
    <ligand>
        <name>NAD(+)</name>
        <dbReference type="ChEBI" id="CHEBI:57540"/>
    </ligand>
</feature>
<evidence type="ECO:0000256" key="3">
    <source>
        <dbReference type="ARBA" id="ARBA00023002"/>
    </source>
</evidence>
<feature type="active site" description="Nucleophile" evidence="4">
    <location>
        <position position="153"/>
    </location>
</feature>
<feature type="binding site" evidence="5">
    <location>
        <begin position="12"/>
        <end position="13"/>
    </location>
    <ligand>
        <name>NAD(+)</name>
        <dbReference type="ChEBI" id="CHEBI:57540"/>
    </ligand>
</feature>
<dbReference type="RefSeq" id="WP_008486639.1">
    <property type="nucleotide sequence ID" value="NZ_AMRI01000037.1"/>
</dbReference>
<feature type="domain" description="Glyceraldehyde 3-phosphate dehydrogenase NAD(P) binding" evidence="8">
    <location>
        <begin position="3"/>
        <end position="153"/>
    </location>
</feature>
<dbReference type="EMBL" id="AMRI01000037">
    <property type="protein sequence ID" value="EKE67770.1"/>
    <property type="molecule type" value="Genomic_DNA"/>
</dbReference>
<feature type="binding site" evidence="5">
    <location>
        <position position="37"/>
    </location>
    <ligand>
        <name>NAD(+)</name>
        <dbReference type="ChEBI" id="CHEBI:57540"/>
    </ligand>
</feature>
<evidence type="ECO:0000256" key="6">
    <source>
        <dbReference type="PIRSR" id="PIRSR000149-4"/>
    </source>
</evidence>
<dbReference type="InterPro" id="IPR036291">
    <property type="entry name" value="NAD(P)-bd_dom_sf"/>
</dbReference>
<dbReference type="Pfam" id="PF02800">
    <property type="entry name" value="Gp_dh_C"/>
    <property type="match status" value="1"/>
</dbReference>
<keyword evidence="10" id="KW-1185">Reference proteome</keyword>
<dbReference type="Gene3D" id="3.30.360.10">
    <property type="entry name" value="Dihydrodipicolinate Reductase, domain 2"/>
    <property type="match status" value="1"/>
</dbReference>
<evidence type="ECO:0000256" key="2">
    <source>
        <dbReference type="ARBA" id="ARBA00011881"/>
    </source>
</evidence>
<name>K2JRH8_9GAMM</name>
<dbReference type="Pfam" id="PF00044">
    <property type="entry name" value="Gp_dh_N"/>
    <property type="match status" value="1"/>
</dbReference>
<dbReference type="GO" id="GO:0051287">
    <property type="term" value="F:NAD binding"/>
    <property type="evidence" value="ECO:0007669"/>
    <property type="project" value="InterPro"/>
</dbReference>
<evidence type="ECO:0000259" key="8">
    <source>
        <dbReference type="SMART" id="SM00846"/>
    </source>
</evidence>
<dbReference type="GO" id="GO:0072524">
    <property type="term" value="P:pyridine-containing compound metabolic process"/>
    <property type="evidence" value="ECO:0007669"/>
    <property type="project" value="UniProtKB-ARBA"/>
</dbReference>
<dbReference type="SUPFAM" id="SSF55347">
    <property type="entry name" value="Glyceraldehyde-3-phosphate dehydrogenase-like, C-terminal domain"/>
    <property type="match status" value="1"/>
</dbReference>
<proteinExistence type="inferred from homology"/>
<protein>
    <submittedName>
        <fullName evidence="9">D-erythrose-4-phosphate dehydrogenase</fullName>
    </submittedName>
</protein>
<dbReference type="InterPro" id="IPR020829">
    <property type="entry name" value="GlycerAld_3-P_DH_cat"/>
</dbReference>
<feature type="binding site" evidence="5">
    <location>
        <position position="316"/>
    </location>
    <ligand>
        <name>NAD(+)</name>
        <dbReference type="ChEBI" id="CHEBI:57540"/>
    </ligand>
</feature>
<evidence type="ECO:0000256" key="5">
    <source>
        <dbReference type="PIRSR" id="PIRSR000149-3"/>
    </source>
</evidence>
<keyword evidence="5" id="KW-0520">NAD</keyword>
<dbReference type="GO" id="GO:0016620">
    <property type="term" value="F:oxidoreductase activity, acting on the aldehyde or oxo group of donors, NAD or NADP as acceptor"/>
    <property type="evidence" value="ECO:0007669"/>
    <property type="project" value="InterPro"/>
</dbReference>
<dbReference type="InterPro" id="IPR020831">
    <property type="entry name" value="GlycerAld/Erythrose_P_DH"/>
</dbReference>
<dbReference type="eggNOG" id="COG0057">
    <property type="taxonomic scope" value="Bacteria"/>
</dbReference>
<comment type="caution">
    <text evidence="9">The sequence shown here is derived from an EMBL/GenBank/DDBJ whole genome shotgun (WGS) entry which is preliminary data.</text>
</comment>
<evidence type="ECO:0000256" key="1">
    <source>
        <dbReference type="ARBA" id="ARBA00007406"/>
    </source>
</evidence>